<feature type="region of interest" description="Disordered" evidence="1">
    <location>
        <begin position="37"/>
        <end position="78"/>
    </location>
</feature>
<proteinExistence type="predicted"/>
<protein>
    <submittedName>
        <fullName evidence="3">Uncharacterized protein</fullName>
    </submittedName>
</protein>
<evidence type="ECO:0000256" key="1">
    <source>
        <dbReference type="SAM" id="MobiDB-lite"/>
    </source>
</evidence>
<name>A0A7C9HXG5_9DEIO</name>
<dbReference type="AlphaFoldDB" id="A0A7C9HXG5"/>
<organism evidence="3 4">
    <name type="scientific">Deinococcus arboris</name>
    <dbReference type="NCBI Taxonomy" id="2682977"/>
    <lineage>
        <taxon>Bacteria</taxon>
        <taxon>Thermotogati</taxon>
        <taxon>Deinococcota</taxon>
        <taxon>Deinococci</taxon>
        <taxon>Deinococcales</taxon>
        <taxon>Deinococcaceae</taxon>
        <taxon>Deinococcus</taxon>
    </lineage>
</organism>
<accession>A0A7C9HXG5</accession>
<dbReference type="RefSeq" id="WP_157458284.1">
    <property type="nucleotide sequence ID" value="NZ_WQLB01000005.1"/>
</dbReference>
<keyword evidence="4" id="KW-1185">Reference proteome</keyword>
<keyword evidence="2" id="KW-0732">Signal</keyword>
<gene>
    <name evidence="3" type="ORF">GO986_05565</name>
</gene>
<feature type="chain" id="PRO_5028870882" evidence="2">
    <location>
        <begin position="19"/>
        <end position="78"/>
    </location>
</feature>
<sequence length="78" mass="7727">MKKAVVLATLLLSSSAFASYQSWAGGAPKRTAAVQVDGVTRPSEAPDGATRPSDVSGAATEGAGRPSDLSPQGGINAI</sequence>
<dbReference type="EMBL" id="WQLB01000005">
    <property type="protein sequence ID" value="MVN86228.1"/>
    <property type="molecule type" value="Genomic_DNA"/>
</dbReference>
<reference evidence="3 4" key="1">
    <citation type="submission" date="2019-12" db="EMBL/GenBank/DDBJ databases">
        <title>Deinococcus sp. HMF7620 Genome sequencing and assembly.</title>
        <authorList>
            <person name="Kang H."/>
            <person name="Kim H."/>
            <person name="Joh K."/>
        </authorList>
    </citation>
    <scope>NUCLEOTIDE SEQUENCE [LARGE SCALE GENOMIC DNA]</scope>
    <source>
        <strain evidence="3 4">HMF7620</strain>
    </source>
</reference>
<feature type="signal peptide" evidence="2">
    <location>
        <begin position="1"/>
        <end position="18"/>
    </location>
</feature>
<evidence type="ECO:0000313" key="4">
    <source>
        <dbReference type="Proteomes" id="UP000483286"/>
    </source>
</evidence>
<comment type="caution">
    <text evidence="3">The sequence shown here is derived from an EMBL/GenBank/DDBJ whole genome shotgun (WGS) entry which is preliminary data.</text>
</comment>
<dbReference type="Proteomes" id="UP000483286">
    <property type="component" value="Unassembled WGS sequence"/>
</dbReference>
<evidence type="ECO:0000313" key="3">
    <source>
        <dbReference type="EMBL" id="MVN86228.1"/>
    </source>
</evidence>
<evidence type="ECO:0000256" key="2">
    <source>
        <dbReference type="SAM" id="SignalP"/>
    </source>
</evidence>